<dbReference type="EMBL" id="CP157804">
    <property type="protein sequence ID" value="XBQ22532.1"/>
    <property type="molecule type" value="Genomic_DNA"/>
</dbReference>
<organism evidence="1">
    <name type="scientific">Flagellimonas sp. MMG031</name>
    <dbReference type="NCBI Taxonomy" id="3158549"/>
    <lineage>
        <taxon>Bacteria</taxon>
        <taxon>Pseudomonadati</taxon>
        <taxon>Bacteroidota</taxon>
        <taxon>Flavobacteriia</taxon>
        <taxon>Flavobacteriales</taxon>
        <taxon>Flavobacteriaceae</taxon>
        <taxon>Flagellimonas</taxon>
    </lineage>
</organism>
<dbReference type="AlphaFoldDB" id="A0AAU7MYM9"/>
<sequence length="174" mass="20908">MKANEVLKDCIFCKNELKDSLETNNRQKIRINWITCLTLLRMVGHVLDKVDKKNYPDHQDIFSTLWCEKKVDQIFIKFIDEERNDALKEYKFLFEPDTYQVETDNEILFQDGAPLLDQSGERMAFMDKRKTVHFASKTNQVEQKRLDLWIQEAIDWWTEYLEELKSRLNEPQNP</sequence>
<dbReference type="KEGG" id="fld:ABNE31_13095"/>
<protein>
    <submittedName>
        <fullName evidence="1">Uncharacterized protein</fullName>
    </submittedName>
</protein>
<proteinExistence type="predicted"/>
<evidence type="ECO:0000313" key="1">
    <source>
        <dbReference type="EMBL" id="XBQ22532.1"/>
    </source>
</evidence>
<reference evidence="1" key="1">
    <citation type="submission" date="2024-05" db="EMBL/GenBank/DDBJ databases">
        <title>Draft Genome Sequences of Flagellimonas sp. MMG031 and Marinobacter sp. MMG032 Isolated from the dinoflagellate Symbiodinium pilosum.</title>
        <authorList>
            <person name="Shikuma N.J."/>
            <person name="Farrell M.V."/>
        </authorList>
    </citation>
    <scope>NUCLEOTIDE SEQUENCE</scope>
    <source>
        <strain evidence="1">MMG031</strain>
    </source>
</reference>
<accession>A0AAU7MYM9</accession>
<dbReference type="RefSeq" id="WP_349351453.1">
    <property type="nucleotide sequence ID" value="NZ_CP157804.1"/>
</dbReference>
<gene>
    <name evidence="1" type="ORF">ABNE31_13095</name>
</gene>
<name>A0AAU7MYM9_9FLAO</name>